<evidence type="ECO:0000256" key="2">
    <source>
        <dbReference type="SAM" id="SignalP"/>
    </source>
</evidence>
<evidence type="ECO:0000313" key="3">
    <source>
        <dbReference type="EMBL" id="PLW39633.1"/>
    </source>
</evidence>
<feature type="compositionally biased region" description="Polar residues" evidence="1">
    <location>
        <begin position="138"/>
        <end position="150"/>
    </location>
</feature>
<feature type="signal peptide" evidence="2">
    <location>
        <begin position="1"/>
        <end position="19"/>
    </location>
</feature>
<feature type="region of interest" description="Disordered" evidence="1">
    <location>
        <begin position="129"/>
        <end position="157"/>
    </location>
</feature>
<feature type="chain" id="PRO_5014840387" evidence="2">
    <location>
        <begin position="20"/>
        <end position="383"/>
    </location>
</feature>
<evidence type="ECO:0000313" key="4">
    <source>
        <dbReference type="Proteomes" id="UP000235392"/>
    </source>
</evidence>
<reference evidence="3 4" key="1">
    <citation type="submission" date="2017-11" db="EMBL/GenBank/DDBJ databases">
        <title>De novo assembly and phasing of dikaryotic genomes from two isolates of Puccinia coronata f. sp. avenae, the causal agent of oat crown rust.</title>
        <authorList>
            <person name="Miller M.E."/>
            <person name="Zhang Y."/>
            <person name="Omidvar V."/>
            <person name="Sperschneider J."/>
            <person name="Schwessinger B."/>
            <person name="Raley C."/>
            <person name="Palmer J.M."/>
            <person name="Garnica D."/>
            <person name="Upadhyaya N."/>
            <person name="Rathjen J."/>
            <person name="Taylor J.M."/>
            <person name="Park R.F."/>
            <person name="Dodds P.N."/>
            <person name="Hirsch C.D."/>
            <person name="Kianian S.F."/>
            <person name="Figueroa M."/>
        </authorList>
    </citation>
    <scope>NUCLEOTIDE SEQUENCE [LARGE SCALE GENOMIC DNA]</scope>
    <source>
        <strain evidence="3">12SD80</strain>
    </source>
</reference>
<comment type="caution">
    <text evidence="3">The sequence shown here is derived from an EMBL/GenBank/DDBJ whole genome shotgun (WGS) entry which is preliminary data.</text>
</comment>
<sequence length="383" mass="43186">MTLLRLLYLPISFFYLTWGIPLPAESFLPATGHVRSDFDAALYEDLNPQWFESYSRSLQDKESNNWGHAFDHYSLAFMDSPIGHRPSLDDSNKQSTTSEQTSGSGADSLTELQGTSASRDEMALHHQVDVDEPDQPGLTKNQDLHTTSGAKNPLPKQKYHVRPFAVHIQGQHYRSNGRQSARGAQVKYFATRDTIFDLHQRARKCLDMMKTEDFESNERFEIDASTKLQEIIAYRRYSQRSPLISERNTGSLPTIANGCSTSSPLISEKICSHRMSMIAQARSIISPMKENLGSLAVRLALQHCTTIKQTKTVIRRIGLVGYNLNIFHILFSMKGVDTDILGKTDGNHNELLQWFYYLIFIHPTSTDHHLPLIGQVHGGSCGT</sequence>
<proteinExistence type="predicted"/>
<keyword evidence="2" id="KW-0732">Signal</keyword>
<accession>A0A2N5UPD5</accession>
<name>A0A2N5UPD5_9BASI</name>
<evidence type="ECO:0000256" key="1">
    <source>
        <dbReference type="SAM" id="MobiDB-lite"/>
    </source>
</evidence>
<gene>
    <name evidence="3" type="ORF">PCASD_08772</name>
</gene>
<dbReference type="Proteomes" id="UP000235392">
    <property type="component" value="Unassembled WGS sequence"/>
</dbReference>
<dbReference type="EMBL" id="PGCI01000113">
    <property type="protein sequence ID" value="PLW39633.1"/>
    <property type="molecule type" value="Genomic_DNA"/>
</dbReference>
<feature type="compositionally biased region" description="Low complexity" evidence="1">
    <location>
        <begin position="94"/>
        <end position="105"/>
    </location>
</feature>
<organism evidence="3 4">
    <name type="scientific">Puccinia coronata f. sp. avenae</name>
    <dbReference type="NCBI Taxonomy" id="200324"/>
    <lineage>
        <taxon>Eukaryota</taxon>
        <taxon>Fungi</taxon>
        <taxon>Dikarya</taxon>
        <taxon>Basidiomycota</taxon>
        <taxon>Pucciniomycotina</taxon>
        <taxon>Pucciniomycetes</taxon>
        <taxon>Pucciniales</taxon>
        <taxon>Pucciniaceae</taxon>
        <taxon>Puccinia</taxon>
    </lineage>
</organism>
<protein>
    <submittedName>
        <fullName evidence="3">Uncharacterized protein</fullName>
    </submittedName>
</protein>
<feature type="region of interest" description="Disordered" evidence="1">
    <location>
        <begin position="84"/>
        <end position="112"/>
    </location>
</feature>
<dbReference type="AlphaFoldDB" id="A0A2N5UPD5"/>